<dbReference type="PRINTS" id="PR00146">
    <property type="entry name" value="DHPICSNTHASE"/>
</dbReference>
<proteinExistence type="inferred from homology"/>
<evidence type="ECO:0000256" key="1">
    <source>
        <dbReference type="ARBA" id="ARBA00007592"/>
    </source>
</evidence>
<dbReference type="PANTHER" id="PTHR12128:SF66">
    <property type="entry name" value="4-HYDROXY-2-OXOGLUTARATE ALDOLASE, MITOCHONDRIAL"/>
    <property type="match status" value="1"/>
</dbReference>
<evidence type="ECO:0000256" key="6">
    <source>
        <dbReference type="PIRSR" id="PIRSR001365-2"/>
    </source>
</evidence>
<dbReference type="InterPro" id="IPR013785">
    <property type="entry name" value="Aldolase_TIM"/>
</dbReference>
<dbReference type="InterPro" id="IPR020624">
    <property type="entry name" value="Schiff_base-form_aldolases_CS"/>
</dbReference>
<dbReference type="PANTHER" id="PTHR12128">
    <property type="entry name" value="DIHYDRODIPICOLINATE SYNTHASE"/>
    <property type="match status" value="1"/>
</dbReference>
<feature type="binding site" evidence="6">
    <location>
        <position position="49"/>
    </location>
    <ligand>
        <name>pyruvate</name>
        <dbReference type="ChEBI" id="CHEBI:15361"/>
    </ligand>
</feature>
<name>A0A0H4T9T9_9BACT</name>
<evidence type="ECO:0000256" key="3">
    <source>
        <dbReference type="ARBA" id="ARBA00023270"/>
    </source>
</evidence>
<evidence type="ECO:0000256" key="4">
    <source>
        <dbReference type="PIRNR" id="PIRNR001365"/>
    </source>
</evidence>
<dbReference type="SMART" id="SM01130">
    <property type="entry name" value="DHDPS"/>
    <property type="match status" value="1"/>
</dbReference>
<keyword evidence="3" id="KW-0704">Schiff base</keyword>
<sequence>MDGRPSGLLVPITTPFDVQTGDVAPVALRENARALLEAGVVGIVAAGSTGEASLLGEQEYHQVIGWLRDVVPDDRWLVAGAGKESTRATIAACRAASEEGADAVLVRPPAYYGPTLPSVALVEHFRRVADESPLPVLLYNIPKYTHLTLPDTLFAALVEHQNILGAKDSSGDLKLFAAYRAAAPRWALFVGSGSRYYAALELGAVGGILAVACYAASIAVRVGQTFADGDRAAAGAGQEVLTPLNKEVVERFGVPGVKAAMDAAGLVGGPVRPPLMDLAEADRARIASLVTQAVGAAGNGALARGRRN</sequence>
<dbReference type="Pfam" id="PF00701">
    <property type="entry name" value="DHDPS"/>
    <property type="match status" value="1"/>
</dbReference>
<reference evidence="7" key="1">
    <citation type="journal article" date="2015" name="ISME J.">
        <title>Aquifer environment selects for microbial species cohorts in sediment and groundwater.</title>
        <authorList>
            <person name="Hug L.A."/>
            <person name="Thomas B.C."/>
            <person name="Brown C.T."/>
            <person name="Frischkorn K.R."/>
            <person name="Williams K.H."/>
            <person name="Tringe S.G."/>
            <person name="Banfield J.F."/>
        </authorList>
    </citation>
    <scope>NUCLEOTIDE SEQUENCE</scope>
</reference>
<dbReference type="PROSITE" id="PS00665">
    <property type="entry name" value="DHDPS_1"/>
    <property type="match status" value="1"/>
</dbReference>
<feature type="active site" description="Schiff-base intermediate with substrate" evidence="5">
    <location>
        <position position="167"/>
    </location>
</feature>
<dbReference type="SUPFAM" id="SSF51569">
    <property type="entry name" value="Aldolase"/>
    <property type="match status" value="1"/>
</dbReference>
<feature type="active site" description="Proton donor/acceptor" evidence="5">
    <location>
        <position position="139"/>
    </location>
</feature>
<accession>A0A0H4T9T9</accession>
<feature type="binding site" evidence="6">
    <location>
        <position position="208"/>
    </location>
    <ligand>
        <name>pyruvate</name>
        <dbReference type="ChEBI" id="CHEBI:15361"/>
    </ligand>
</feature>
<comment type="similarity">
    <text evidence="1 4">Belongs to the DapA family.</text>
</comment>
<organism evidence="7">
    <name type="scientific">uncultured Gemmatimonadetes bacterium Rifle_16ft_4_minimus_7</name>
    <dbReference type="NCBI Taxonomy" id="1665098"/>
    <lineage>
        <taxon>Bacteria</taxon>
        <taxon>Pseudomonadati</taxon>
        <taxon>Gemmatimonadota</taxon>
        <taxon>environmental samples</taxon>
    </lineage>
</organism>
<dbReference type="InterPro" id="IPR002220">
    <property type="entry name" value="DapA-like"/>
</dbReference>
<keyword evidence="2 4" id="KW-0456">Lyase</keyword>
<protein>
    <submittedName>
        <fullName evidence="7">Putative dihydrodipicolinate synthetase</fullName>
    </submittedName>
</protein>
<dbReference type="EMBL" id="KT007046">
    <property type="protein sequence ID" value="AKQ04691.1"/>
    <property type="molecule type" value="Genomic_DNA"/>
</dbReference>
<dbReference type="PIRSF" id="PIRSF001365">
    <property type="entry name" value="DHDPS"/>
    <property type="match status" value="1"/>
</dbReference>
<evidence type="ECO:0000313" key="7">
    <source>
        <dbReference type="EMBL" id="AKQ04691.1"/>
    </source>
</evidence>
<dbReference type="CDD" id="cd00408">
    <property type="entry name" value="DHDPS-like"/>
    <property type="match status" value="1"/>
</dbReference>
<evidence type="ECO:0000256" key="5">
    <source>
        <dbReference type="PIRSR" id="PIRSR001365-1"/>
    </source>
</evidence>
<dbReference type="GO" id="GO:0008840">
    <property type="term" value="F:4-hydroxy-tetrahydrodipicolinate synthase activity"/>
    <property type="evidence" value="ECO:0007669"/>
    <property type="project" value="TreeGrafter"/>
</dbReference>
<evidence type="ECO:0000256" key="2">
    <source>
        <dbReference type="ARBA" id="ARBA00023239"/>
    </source>
</evidence>
<dbReference type="Gene3D" id="3.20.20.70">
    <property type="entry name" value="Aldolase class I"/>
    <property type="match status" value="1"/>
</dbReference>
<dbReference type="AlphaFoldDB" id="A0A0H4T9T9"/>